<reference evidence="2" key="1">
    <citation type="submission" date="2019-08" db="EMBL/GenBank/DDBJ databases">
        <authorList>
            <person name="Kucharzyk K."/>
            <person name="Murdoch R.W."/>
            <person name="Higgins S."/>
            <person name="Loffler F."/>
        </authorList>
    </citation>
    <scope>NUCLEOTIDE SEQUENCE</scope>
</reference>
<dbReference type="SUPFAM" id="SSF51182">
    <property type="entry name" value="RmlC-like cupins"/>
    <property type="match status" value="1"/>
</dbReference>
<dbReference type="Gene3D" id="2.60.120.10">
    <property type="entry name" value="Jelly Rolls"/>
    <property type="match status" value="1"/>
</dbReference>
<dbReference type="AlphaFoldDB" id="A0A644TR19"/>
<organism evidence="2">
    <name type="scientific">bioreactor metagenome</name>
    <dbReference type="NCBI Taxonomy" id="1076179"/>
    <lineage>
        <taxon>unclassified sequences</taxon>
        <taxon>metagenomes</taxon>
        <taxon>ecological metagenomes</taxon>
    </lineage>
</organism>
<proteinExistence type="predicted"/>
<dbReference type="EMBL" id="VSSQ01000046">
    <property type="protein sequence ID" value="MPL69375.1"/>
    <property type="molecule type" value="Genomic_DNA"/>
</dbReference>
<feature type="domain" description="Cupin type-2" evidence="1">
    <location>
        <begin position="47"/>
        <end position="114"/>
    </location>
</feature>
<dbReference type="InterPro" id="IPR014710">
    <property type="entry name" value="RmlC-like_jellyroll"/>
</dbReference>
<name>A0A644TR19_9ZZZZ</name>
<dbReference type="CDD" id="cd02222">
    <property type="entry name" value="cupin_TM1459-like"/>
    <property type="match status" value="1"/>
</dbReference>
<dbReference type="InterPro" id="IPR011051">
    <property type="entry name" value="RmlC_Cupin_sf"/>
</dbReference>
<gene>
    <name evidence="2" type="ORF">SDC9_15115</name>
</gene>
<accession>A0A644TR19</accession>
<dbReference type="Pfam" id="PF07883">
    <property type="entry name" value="Cupin_2"/>
    <property type="match status" value="1"/>
</dbReference>
<comment type="caution">
    <text evidence="2">The sequence shown here is derived from an EMBL/GenBank/DDBJ whole genome shotgun (WGS) entry which is preliminary data.</text>
</comment>
<sequence length="144" mass="16534">MLIRHTGNYNWDDVPVLVYKEQGICFKDITRQVLLTGDSELPCQLRYFEVAPGGHSTLEHHQHVHFVVIFRGEGDVLLGDRIYHVQEKDVIEIPAHIWHQFKATANVPLGFLCLVNTERDKPILPTEDDLKLLQKDPAIAAFIR</sequence>
<dbReference type="InterPro" id="IPR013096">
    <property type="entry name" value="Cupin_2"/>
</dbReference>
<evidence type="ECO:0000259" key="1">
    <source>
        <dbReference type="Pfam" id="PF07883"/>
    </source>
</evidence>
<protein>
    <recommendedName>
        <fullName evidence="1">Cupin type-2 domain-containing protein</fullName>
    </recommendedName>
</protein>
<evidence type="ECO:0000313" key="2">
    <source>
        <dbReference type="EMBL" id="MPL69375.1"/>
    </source>
</evidence>